<proteinExistence type="predicted"/>
<organism evidence="1 2">
    <name type="scientific">Candidatus Epulonipiscium fishelsonii</name>
    <dbReference type="NCBI Taxonomy" id="77094"/>
    <lineage>
        <taxon>Bacteria</taxon>
        <taxon>Bacillati</taxon>
        <taxon>Bacillota</taxon>
        <taxon>Clostridia</taxon>
        <taxon>Lachnospirales</taxon>
        <taxon>Lachnospiraceae</taxon>
        <taxon>Candidatus Epulonipiscium</taxon>
    </lineage>
</organism>
<keyword evidence="2" id="KW-1185">Reference proteome</keyword>
<dbReference type="Proteomes" id="UP000188605">
    <property type="component" value="Unassembled WGS sequence"/>
</dbReference>
<sequence>MKTLMFDAPYNFYEITMILKNGGLIAIPTETVYGLAGNGFNEVAVSNIFKAKGRPSDNPLILHISSLDMLDDIVLSISDEAQKLMDAFWPGPLTLIFPATEKVPKIITAGLPTVAVRFPSHPIMRKIIENCKFPLAAPSANSSGKPSPTLAKRVMEDLSGKIDGVIDGGKCDIGIESTVVDVATLTILRPGFVTESMLQQIVPAIKNTSIFHQEKPISPGMKYTHYSPNAQVQIVQGKNYIETIKNLIEQDLSKNKYVGVLATDETLHNFANVTTLSVGSQNNLGEIASSFFEILRKFDDLGVEKIYSLSFSQEGIGEAIMNRLEKSAGYNIINC</sequence>
<name>A0ACC8XCV4_9FIRM</name>
<comment type="caution">
    <text evidence="1">The sequence shown here is derived from an EMBL/GenBank/DDBJ whole genome shotgun (WGS) entry which is preliminary data.</text>
</comment>
<evidence type="ECO:0000313" key="2">
    <source>
        <dbReference type="Proteomes" id="UP000188605"/>
    </source>
</evidence>
<accession>A0ACC8XCV4</accession>
<reference evidence="1" key="1">
    <citation type="submission" date="2016-08" db="EMBL/GenBank/DDBJ databases">
        <authorList>
            <person name="Ngugi D.K."/>
            <person name="Miyake S."/>
            <person name="Stingl U."/>
        </authorList>
    </citation>
    <scope>NUCLEOTIDE SEQUENCE</scope>
    <source>
        <strain evidence="1">SCG-B11WGA-EpuloA1</strain>
    </source>
</reference>
<evidence type="ECO:0000313" key="1">
    <source>
        <dbReference type="EMBL" id="ONI40527.1"/>
    </source>
</evidence>
<protein>
    <submittedName>
        <fullName evidence="1">Threonylcarbamoyl-AMP synthase</fullName>
    </submittedName>
</protein>
<gene>
    <name evidence="1" type="ORF">AN396_06005</name>
</gene>
<dbReference type="EMBL" id="LJDB01000050">
    <property type="protein sequence ID" value="ONI40527.1"/>
    <property type="molecule type" value="Genomic_DNA"/>
</dbReference>